<dbReference type="PRINTS" id="PR00834">
    <property type="entry name" value="PROTEASES2C"/>
</dbReference>
<dbReference type="Gene3D" id="2.30.42.10">
    <property type="match status" value="1"/>
</dbReference>
<evidence type="ECO:0000256" key="1">
    <source>
        <dbReference type="ARBA" id="ARBA00022670"/>
    </source>
</evidence>
<dbReference type="InterPro" id="IPR036034">
    <property type="entry name" value="PDZ_sf"/>
</dbReference>
<reference evidence="5 6" key="1">
    <citation type="submission" date="2018-11" db="EMBL/GenBank/DDBJ databases">
        <title>Taxonoimc description of Halomarina strain SPP-AMP-1.</title>
        <authorList>
            <person name="Pal Y."/>
            <person name="Srinivasana K."/>
            <person name="Verma A."/>
            <person name="Kumar P."/>
        </authorList>
    </citation>
    <scope>NUCLEOTIDE SEQUENCE [LARGE SCALE GENOMIC DNA]</scope>
    <source>
        <strain evidence="5 6">SPP-AMP-1</strain>
    </source>
</reference>
<comment type="caution">
    <text evidence="5">The sequence shown here is derived from an EMBL/GenBank/DDBJ whole genome shotgun (WGS) entry which is preliminary data.</text>
</comment>
<dbReference type="InterPro" id="IPR001478">
    <property type="entry name" value="PDZ"/>
</dbReference>
<dbReference type="SMART" id="SM00228">
    <property type="entry name" value="PDZ"/>
    <property type="match status" value="1"/>
</dbReference>
<keyword evidence="6" id="KW-1185">Reference proteome</keyword>
<dbReference type="GO" id="GO:0006508">
    <property type="term" value="P:proteolysis"/>
    <property type="evidence" value="ECO:0007669"/>
    <property type="project" value="UniProtKB-KW"/>
</dbReference>
<dbReference type="InterPro" id="IPR051201">
    <property type="entry name" value="Chloro_Bact_Ser_Proteases"/>
</dbReference>
<proteinExistence type="predicted"/>
<evidence type="ECO:0000256" key="2">
    <source>
        <dbReference type="ARBA" id="ARBA00022801"/>
    </source>
</evidence>
<feature type="domain" description="PDZ" evidence="4">
    <location>
        <begin position="256"/>
        <end position="336"/>
    </location>
</feature>
<dbReference type="GO" id="GO:0004252">
    <property type="term" value="F:serine-type endopeptidase activity"/>
    <property type="evidence" value="ECO:0007669"/>
    <property type="project" value="InterPro"/>
</dbReference>
<dbReference type="RefSeq" id="WP_124955147.1">
    <property type="nucleotide sequence ID" value="NZ_RRCH01000023.1"/>
</dbReference>
<dbReference type="PANTHER" id="PTHR43343">
    <property type="entry name" value="PEPTIDASE S12"/>
    <property type="match status" value="1"/>
</dbReference>
<dbReference type="PANTHER" id="PTHR43343:SF3">
    <property type="entry name" value="PROTEASE DO-LIKE 8, CHLOROPLASTIC"/>
    <property type="match status" value="1"/>
</dbReference>
<dbReference type="Pfam" id="PF13365">
    <property type="entry name" value="Trypsin_2"/>
    <property type="match status" value="1"/>
</dbReference>
<dbReference type="Gene3D" id="2.40.10.120">
    <property type="match status" value="1"/>
</dbReference>
<name>A0A3P3R9J3_9EURY</name>
<dbReference type="SUPFAM" id="SSF50156">
    <property type="entry name" value="PDZ domain-like"/>
    <property type="match status" value="1"/>
</dbReference>
<evidence type="ECO:0000313" key="5">
    <source>
        <dbReference type="EMBL" id="RRJ30074.1"/>
    </source>
</evidence>
<evidence type="ECO:0000256" key="3">
    <source>
        <dbReference type="SAM" id="MobiDB-lite"/>
    </source>
</evidence>
<accession>A0A3P3R9J3</accession>
<dbReference type="OrthoDB" id="350578at2157"/>
<protein>
    <submittedName>
        <fullName evidence="5">PDZ domain-containing protein</fullName>
    </submittedName>
</protein>
<dbReference type="SUPFAM" id="SSF50494">
    <property type="entry name" value="Trypsin-like serine proteases"/>
    <property type="match status" value="1"/>
</dbReference>
<evidence type="ECO:0000259" key="4">
    <source>
        <dbReference type="SMART" id="SM00228"/>
    </source>
</evidence>
<dbReference type="InterPro" id="IPR001940">
    <property type="entry name" value="Peptidase_S1C"/>
</dbReference>
<feature type="region of interest" description="Disordered" evidence="3">
    <location>
        <begin position="35"/>
        <end position="58"/>
    </location>
</feature>
<gene>
    <name evidence="5" type="ORF">EIK79_10845</name>
</gene>
<evidence type="ECO:0000313" key="6">
    <source>
        <dbReference type="Proteomes" id="UP000282322"/>
    </source>
</evidence>
<dbReference type="AlphaFoldDB" id="A0A3P3R9J3"/>
<dbReference type="Proteomes" id="UP000282322">
    <property type="component" value="Unassembled WGS sequence"/>
</dbReference>
<keyword evidence="2" id="KW-0378">Hydrolase</keyword>
<organism evidence="5 6">
    <name type="scientific">Halocatena pleomorpha</name>
    <dbReference type="NCBI Taxonomy" id="1785090"/>
    <lineage>
        <taxon>Archaea</taxon>
        <taxon>Methanobacteriati</taxon>
        <taxon>Methanobacteriota</taxon>
        <taxon>Stenosarchaea group</taxon>
        <taxon>Halobacteria</taxon>
        <taxon>Halobacteriales</taxon>
        <taxon>Natronomonadaceae</taxon>
        <taxon>Halocatena</taxon>
    </lineage>
</organism>
<dbReference type="Pfam" id="PF13180">
    <property type="entry name" value="PDZ_2"/>
    <property type="match status" value="1"/>
</dbReference>
<keyword evidence="1" id="KW-0645">Protease</keyword>
<sequence>MSDEPLSRRQCLGAVAGVMTGLAGCSDVFGGLNSNNSNESAPTPTPTPTTSTPSGTDTEYTRVYQDTINSVMQLSVTDSTGRNGQGSGFLFRGRHIITNAHVVSDMSEVHVRFSNDEWRSASITGVDPSSDLAVVTVQQLPDYPTPLSLRADQPPVGTEVVAIGTPFGLEGSMTAGLVSGVDRLIPAPNDYTIPDAIQTSAPVNPGNSGGPLMDLAGRVVGVVSSGGGDNLAFAISAALIERVVPALIEDGTYEHAALGVTVQSVTPTVAQRLGLDQPRGVVIRSVQSSAVEVLQQEDVIIRIEDTPINSRQELASFLALQTSPGDTVQISVIRNGTRETVSVTLGTRSNRNNHNF</sequence>
<dbReference type="InterPro" id="IPR009003">
    <property type="entry name" value="Peptidase_S1_PA"/>
</dbReference>
<dbReference type="EMBL" id="RRCH01000023">
    <property type="protein sequence ID" value="RRJ30074.1"/>
    <property type="molecule type" value="Genomic_DNA"/>
</dbReference>